<name>A0ABS0NN59_9ACTN</name>
<dbReference type="RefSeq" id="WP_197989903.1">
    <property type="nucleotide sequence ID" value="NZ_JACYXC010000001.1"/>
</dbReference>
<evidence type="ECO:0000313" key="2">
    <source>
        <dbReference type="EMBL" id="MBH5336499.1"/>
    </source>
</evidence>
<sequence>MTVRPQRHRGCVRFRAAVDDVIDPVGHPATAEPAGPVEREPPAAVLRS</sequence>
<evidence type="ECO:0000256" key="1">
    <source>
        <dbReference type="SAM" id="MobiDB-lite"/>
    </source>
</evidence>
<reference evidence="2 3" key="1">
    <citation type="submission" date="2020-09" db="EMBL/GenBank/DDBJ databases">
        <title>Biosynthesis of the nuclear factor of activated T cells inhibitor NFAT-133 and its congeners in Streptomyces pactum.</title>
        <authorList>
            <person name="Zhou W."/>
            <person name="Posri P."/>
            <person name="Abugrain M.E."/>
            <person name="Weisberg A.J."/>
            <person name="Chang J.H."/>
            <person name="Mahmud T."/>
        </authorList>
    </citation>
    <scope>NUCLEOTIDE SEQUENCE [LARGE SCALE GENOMIC DNA]</scope>
    <source>
        <strain evidence="2 3">ATCC 27456</strain>
    </source>
</reference>
<organism evidence="2 3">
    <name type="scientific">Streptomyces pactum</name>
    <dbReference type="NCBI Taxonomy" id="68249"/>
    <lineage>
        <taxon>Bacteria</taxon>
        <taxon>Bacillati</taxon>
        <taxon>Actinomycetota</taxon>
        <taxon>Actinomycetes</taxon>
        <taxon>Kitasatosporales</taxon>
        <taxon>Streptomycetaceae</taxon>
        <taxon>Streptomyces</taxon>
    </lineage>
</organism>
<keyword evidence="3" id="KW-1185">Reference proteome</keyword>
<dbReference type="EMBL" id="JACYXC010000001">
    <property type="protein sequence ID" value="MBH5336499.1"/>
    <property type="molecule type" value="Genomic_DNA"/>
</dbReference>
<accession>A0ABS0NN59</accession>
<protein>
    <submittedName>
        <fullName evidence="2">Uncharacterized protein</fullName>
    </submittedName>
</protein>
<comment type="caution">
    <text evidence="2">The sequence shown here is derived from an EMBL/GenBank/DDBJ whole genome shotgun (WGS) entry which is preliminary data.</text>
</comment>
<feature type="region of interest" description="Disordered" evidence="1">
    <location>
        <begin position="24"/>
        <end position="48"/>
    </location>
</feature>
<evidence type="ECO:0000313" key="3">
    <source>
        <dbReference type="Proteomes" id="UP000807371"/>
    </source>
</evidence>
<proteinExistence type="predicted"/>
<gene>
    <name evidence="2" type="ORF">IHE55_17650</name>
</gene>
<dbReference type="Proteomes" id="UP000807371">
    <property type="component" value="Unassembled WGS sequence"/>
</dbReference>